<dbReference type="RefSeq" id="XP_004353751.1">
    <property type="nucleotide sequence ID" value="XM_004353699.1"/>
</dbReference>
<keyword evidence="2" id="KW-1185">Reference proteome</keyword>
<dbReference type="AlphaFoldDB" id="L8HHP2"/>
<name>L8HHP2_ACACF</name>
<dbReference type="VEuPathDB" id="AmoebaDB:ACA1_272240"/>
<sequence length="580" mass="64282">MEMAEDEDVRKDASSDLERLPNELLAYMFFELLHPTDLLPLSALPSTPFSWSTRSTVAASAFTNPVLNQVCRRWRALLRGGEGSGGLWRSACLRRWSAGLWTDSRLVLAADIGELPVGGGAGEDWNALAEGDRLCPLAWQKVYMKLDAIGRRRVDRLLLVEAMTNKVFIIAPDGSDKHELSSAAGGSRSPMFSPHGDKVLWVEINGRRFPRGRVCVADTSGRKPVKSWDVDFMPFFAYFAPCGTRVALLANDPIMNTIQLLVFDLLGNEQSARTISTGRPYYFTWAPDKLSLLAKKNMRQLERVEIDPSTGDLRSIVQLPVEGKLGSFATPAWVGTAQESGEDTFMYAVRDTTCQRKGQKLVVATLSTLCQNRSLGRIQSEPLQHEMNELCRVASFREDTLSSFILSRDRQKVAYALDNSGSLYVSAVKRPSCAPDPPLGGPHGEHEEERVMAATKDRIAEFADTVRLLAYFWSPNGRYLLYLVLDYSSFGYNLHAAGSTLSFPNGKFAASEHFLRNYVSFFDQYAQVLTLFSPDSDAFVYCGSSPLAPGVDAVWVQDIDPNTPPRLVAQGCVFAAWSPQ</sequence>
<evidence type="ECO:0000313" key="2">
    <source>
        <dbReference type="Proteomes" id="UP000011083"/>
    </source>
</evidence>
<dbReference type="InterPro" id="IPR011042">
    <property type="entry name" value="6-blade_b-propeller_TolB-like"/>
</dbReference>
<protein>
    <recommendedName>
        <fullName evidence="3">F-box domain-containing protein</fullName>
    </recommendedName>
</protein>
<dbReference type="EMBL" id="KB007835">
    <property type="protein sequence ID" value="ELR24223.1"/>
    <property type="molecule type" value="Genomic_DNA"/>
</dbReference>
<evidence type="ECO:0000313" key="1">
    <source>
        <dbReference type="EMBL" id="ELR24223.1"/>
    </source>
</evidence>
<organism evidence="1 2">
    <name type="scientific">Acanthamoeba castellanii (strain ATCC 30010 / Neff)</name>
    <dbReference type="NCBI Taxonomy" id="1257118"/>
    <lineage>
        <taxon>Eukaryota</taxon>
        <taxon>Amoebozoa</taxon>
        <taxon>Discosea</taxon>
        <taxon>Longamoebia</taxon>
        <taxon>Centramoebida</taxon>
        <taxon>Acanthamoebidae</taxon>
        <taxon>Acanthamoeba</taxon>
    </lineage>
</organism>
<evidence type="ECO:0008006" key="3">
    <source>
        <dbReference type="Google" id="ProtNLM"/>
    </source>
</evidence>
<accession>L8HHP2</accession>
<reference evidence="1 2" key="1">
    <citation type="journal article" date="2013" name="Genome Biol.">
        <title>Genome of Acanthamoeba castellanii highlights extensive lateral gene transfer and early evolution of tyrosine kinase signaling.</title>
        <authorList>
            <person name="Clarke M."/>
            <person name="Lohan A.J."/>
            <person name="Liu B."/>
            <person name="Lagkouvardos I."/>
            <person name="Roy S."/>
            <person name="Zafar N."/>
            <person name="Bertelli C."/>
            <person name="Schilde C."/>
            <person name="Kianianmomeni A."/>
            <person name="Burglin T.R."/>
            <person name="Frech C."/>
            <person name="Turcotte B."/>
            <person name="Kopec K.O."/>
            <person name="Synnott J.M."/>
            <person name="Choo C."/>
            <person name="Paponov I."/>
            <person name="Finkler A."/>
            <person name="Soon Heng Tan C."/>
            <person name="Hutchins A.P."/>
            <person name="Weinmeier T."/>
            <person name="Rattei T."/>
            <person name="Chu J.S."/>
            <person name="Gimenez G."/>
            <person name="Irimia M."/>
            <person name="Rigden D.J."/>
            <person name="Fitzpatrick D.A."/>
            <person name="Lorenzo-Morales J."/>
            <person name="Bateman A."/>
            <person name="Chiu C.H."/>
            <person name="Tang P."/>
            <person name="Hegemann P."/>
            <person name="Fromm H."/>
            <person name="Raoult D."/>
            <person name="Greub G."/>
            <person name="Miranda-Saavedra D."/>
            <person name="Chen N."/>
            <person name="Nash P."/>
            <person name="Ginger M.L."/>
            <person name="Horn M."/>
            <person name="Schaap P."/>
            <person name="Caler L."/>
            <person name="Loftus B."/>
        </authorList>
    </citation>
    <scope>NUCLEOTIDE SEQUENCE [LARGE SCALE GENOMIC DNA]</scope>
    <source>
        <strain evidence="1 2">Neff</strain>
    </source>
</reference>
<dbReference type="Proteomes" id="UP000011083">
    <property type="component" value="Unassembled WGS sequence"/>
</dbReference>
<dbReference type="SUPFAM" id="SSF82171">
    <property type="entry name" value="DPP6 N-terminal domain-like"/>
    <property type="match status" value="1"/>
</dbReference>
<dbReference type="KEGG" id="acan:ACA1_272240"/>
<gene>
    <name evidence="1" type="ORF">ACA1_272240</name>
</gene>
<proteinExistence type="predicted"/>
<dbReference type="GeneID" id="14925235"/>
<dbReference type="Gene3D" id="2.120.10.30">
    <property type="entry name" value="TolB, C-terminal domain"/>
    <property type="match status" value="1"/>
</dbReference>